<dbReference type="Pfam" id="PF03734">
    <property type="entry name" value="YkuD"/>
    <property type="match status" value="1"/>
</dbReference>
<dbReference type="AlphaFoldDB" id="A0AAT9FJE7"/>
<keyword evidence="4 7" id="KW-0133">Cell shape</keyword>
<comment type="similarity">
    <text evidence="2">Belongs to the YkuD family.</text>
</comment>
<evidence type="ECO:0000313" key="9">
    <source>
        <dbReference type="EMBL" id="BDS06130.1"/>
    </source>
</evidence>
<protein>
    <recommendedName>
        <fullName evidence="8">L,D-TPase catalytic domain-containing protein</fullName>
    </recommendedName>
</protein>
<feature type="active site" description="Nucleophile" evidence="7">
    <location>
        <position position="164"/>
    </location>
</feature>
<evidence type="ECO:0000256" key="3">
    <source>
        <dbReference type="ARBA" id="ARBA00022679"/>
    </source>
</evidence>
<dbReference type="InterPro" id="IPR050979">
    <property type="entry name" value="LD-transpeptidase"/>
</dbReference>
<dbReference type="PANTHER" id="PTHR30582:SF2">
    <property type="entry name" value="L,D-TRANSPEPTIDASE YCIB-RELATED"/>
    <property type="match status" value="1"/>
</dbReference>
<organism evidence="9">
    <name type="scientific">Oceaniferula spumae</name>
    <dbReference type="NCBI Taxonomy" id="2979115"/>
    <lineage>
        <taxon>Bacteria</taxon>
        <taxon>Pseudomonadati</taxon>
        <taxon>Verrucomicrobiota</taxon>
        <taxon>Verrucomicrobiia</taxon>
        <taxon>Verrucomicrobiales</taxon>
        <taxon>Verrucomicrobiaceae</taxon>
        <taxon>Oceaniferula</taxon>
    </lineage>
</organism>
<dbReference type="Gene3D" id="2.40.440.10">
    <property type="entry name" value="L,D-transpeptidase catalytic domain-like"/>
    <property type="match status" value="1"/>
</dbReference>
<dbReference type="GO" id="GO:0008360">
    <property type="term" value="P:regulation of cell shape"/>
    <property type="evidence" value="ECO:0007669"/>
    <property type="project" value="UniProtKB-UniRule"/>
</dbReference>
<comment type="pathway">
    <text evidence="1 7">Cell wall biogenesis; peptidoglycan biosynthesis.</text>
</comment>
<feature type="active site" description="Proton donor/acceptor" evidence="7">
    <location>
        <position position="150"/>
    </location>
</feature>
<evidence type="ECO:0000256" key="2">
    <source>
        <dbReference type="ARBA" id="ARBA00005992"/>
    </source>
</evidence>
<name>A0AAT9FJE7_9BACT</name>
<evidence type="ECO:0000256" key="1">
    <source>
        <dbReference type="ARBA" id="ARBA00004752"/>
    </source>
</evidence>
<dbReference type="SUPFAM" id="SSF141523">
    <property type="entry name" value="L,D-transpeptidase catalytic domain-like"/>
    <property type="match status" value="1"/>
</dbReference>
<evidence type="ECO:0000256" key="7">
    <source>
        <dbReference type="PROSITE-ProRule" id="PRU01373"/>
    </source>
</evidence>
<evidence type="ECO:0000256" key="5">
    <source>
        <dbReference type="ARBA" id="ARBA00022984"/>
    </source>
</evidence>
<dbReference type="InterPro" id="IPR038063">
    <property type="entry name" value="Transpep_catalytic_dom"/>
</dbReference>
<dbReference type="PROSITE" id="PS51257">
    <property type="entry name" value="PROKAR_LIPOPROTEIN"/>
    <property type="match status" value="1"/>
</dbReference>
<proteinExistence type="inferred from homology"/>
<dbReference type="KEGG" id="osu:NT6N_11700"/>
<keyword evidence="6 7" id="KW-0961">Cell wall biogenesis/degradation</keyword>
<dbReference type="EMBL" id="AP026866">
    <property type="protein sequence ID" value="BDS06130.1"/>
    <property type="molecule type" value="Genomic_DNA"/>
</dbReference>
<dbReference type="InterPro" id="IPR005490">
    <property type="entry name" value="LD_TPept_cat_dom"/>
</dbReference>
<feature type="domain" description="L,D-TPase catalytic" evidence="8">
    <location>
        <begin position="48"/>
        <end position="188"/>
    </location>
</feature>
<dbReference type="GO" id="GO:0016740">
    <property type="term" value="F:transferase activity"/>
    <property type="evidence" value="ECO:0007669"/>
    <property type="project" value="UniProtKB-KW"/>
</dbReference>
<dbReference type="GO" id="GO:0071555">
    <property type="term" value="P:cell wall organization"/>
    <property type="evidence" value="ECO:0007669"/>
    <property type="project" value="UniProtKB-UniRule"/>
</dbReference>
<keyword evidence="5 7" id="KW-0573">Peptidoglycan synthesis</keyword>
<evidence type="ECO:0000256" key="6">
    <source>
        <dbReference type="ARBA" id="ARBA00023316"/>
    </source>
</evidence>
<gene>
    <name evidence="9" type="ORF">NT6N_11700</name>
</gene>
<dbReference type="GO" id="GO:0071972">
    <property type="term" value="F:peptidoglycan L,D-transpeptidase activity"/>
    <property type="evidence" value="ECO:0007669"/>
    <property type="project" value="TreeGrafter"/>
</dbReference>
<evidence type="ECO:0000256" key="4">
    <source>
        <dbReference type="ARBA" id="ARBA00022960"/>
    </source>
</evidence>
<dbReference type="GO" id="GO:0005576">
    <property type="term" value="C:extracellular region"/>
    <property type="evidence" value="ECO:0007669"/>
    <property type="project" value="TreeGrafter"/>
</dbReference>
<dbReference type="PANTHER" id="PTHR30582">
    <property type="entry name" value="L,D-TRANSPEPTIDASE"/>
    <property type="match status" value="1"/>
</dbReference>
<dbReference type="PROSITE" id="PS52029">
    <property type="entry name" value="LD_TPASE"/>
    <property type="match status" value="1"/>
</dbReference>
<dbReference type="CDD" id="cd16913">
    <property type="entry name" value="YkuD_like"/>
    <property type="match status" value="1"/>
</dbReference>
<reference evidence="9" key="1">
    <citation type="submission" date="2024-07" db="EMBL/GenBank/DDBJ databases">
        <title>Complete genome sequence of Verrucomicrobiaceae bacterium NT6N.</title>
        <authorList>
            <person name="Huang C."/>
            <person name="Takami H."/>
            <person name="Hamasaki K."/>
        </authorList>
    </citation>
    <scope>NUCLEOTIDE SEQUENCE</scope>
    <source>
        <strain evidence="9">NT6N</strain>
    </source>
</reference>
<sequence length="207" mass="23448">MSNLARNTTLGILILLSALSISCQLVPSTSSSWQVNKSLYREADPTKTRIEVSIWDQKAWLLDEQGRVILKTNVSTGVPGHETPTGEHKVVEKLEHKRSNKYGKFVDAKTGKVIVEKNWLHEGPPPEGSVYEGTDMPYWMRLTWDGIGMHVGKFPTHTRCSFGCIRVYHKAQPLIYRKTRVGTRVSISEGSLLKSMAKKEDFSWINY</sequence>
<evidence type="ECO:0000259" key="8">
    <source>
        <dbReference type="PROSITE" id="PS52029"/>
    </source>
</evidence>
<accession>A0AAT9FJE7</accession>
<dbReference type="GO" id="GO:0018104">
    <property type="term" value="P:peptidoglycan-protein cross-linking"/>
    <property type="evidence" value="ECO:0007669"/>
    <property type="project" value="TreeGrafter"/>
</dbReference>
<keyword evidence="3" id="KW-0808">Transferase</keyword>